<dbReference type="Proteomes" id="UP000255110">
    <property type="component" value="Unassembled WGS sequence"/>
</dbReference>
<sequence>MGLHEDYDDQSFSDYNYDEDIDPTDSTDHRKNVRRMLEEKLERKRLKEEFKDDFDELSGDFDWDILDK</sequence>
<evidence type="ECO:0000313" key="2">
    <source>
        <dbReference type="EMBL" id="KTD80956.1"/>
    </source>
</evidence>
<reference evidence="3 5" key="2">
    <citation type="submission" date="2018-06" db="EMBL/GenBank/DDBJ databases">
        <authorList>
            <consortium name="Pathogen Informatics"/>
            <person name="Doyle S."/>
        </authorList>
    </citation>
    <scope>NUCLEOTIDE SEQUENCE [LARGE SCALE GENOMIC DNA]</scope>
    <source>
        <strain evidence="3 5">NCTC11991</strain>
    </source>
</reference>
<dbReference type="InterPro" id="IPR058059">
    <property type="entry name" value="PA3496-like"/>
</dbReference>
<proteinExistence type="predicted"/>
<dbReference type="AlphaFoldDB" id="A0A378L941"/>
<dbReference type="NCBIfam" id="NF046101">
    <property type="entry name" value="PA3496_fam"/>
    <property type="match status" value="1"/>
</dbReference>
<keyword evidence="4" id="KW-1185">Reference proteome</keyword>
<evidence type="ECO:0000313" key="4">
    <source>
        <dbReference type="Proteomes" id="UP000054820"/>
    </source>
</evidence>
<dbReference type="EMBL" id="LNYZ01000001">
    <property type="protein sequence ID" value="KTD80956.1"/>
    <property type="molecule type" value="Genomic_DNA"/>
</dbReference>
<feature type="compositionally biased region" description="Acidic residues" evidence="1">
    <location>
        <begin position="1"/>
        <end position="25"/>
    </location>
</feature>
<evidence type="ECO:0000313" key="3">
    <source>
        <dbReference type="EMBL" id="STY23356.1"/>
    </source>
</evidence>
<dbReference type="STRING" id="460.Lstg_0183"/>
<dbReference type="Proteomes" id="UP000054820">
    <property type="component" value="Unassembled WGS sequence"/>
</dbReference>
<organism evidence="3 5">
    <name type="scientific">Legionella steigerwaltii</name>
    <dbReference type="NCBI Taxonomy" id="460"/>
    <lineage>
        <taxon>Bacteria</taxon>
        <taxon>Pseudomonadati</taxon>
        <taxon>Pseudomonadota</taxon>
        <taxon>Gammaproteobacteria</taxon>
        <taxon>Legionellales</taxon>
        <taxon>Legionellaceae</taxon>
        <taxon>Legionella</taxon>
    </lineage>
</organism>
<name>A0A378L941_9GAMM</name>
<protein>
    <submittedName>
        <fullName evidence="3">Uncharacterized protein</fullName>
    </submittedName>
</protein>
<reference evidence="2 4" key="1">
    <citation type="submission" date="2015-11" db="EMBL/GenBank/DDBJ databases">
        <title>Genomic analysis of 38 Legionella species identifies large and diverse effector repertoires.</title>
        <authorList>
            <person name="Burstein D."/>
            <person name="Amaro F."/>
            <person name="Zusman T."/>
            <person name="Lifshitz Z."/>
            <person name="Cohen O."/>
            <person name="Gilbert J.A."/>
            <person name="Pupko T."/>
            <person name="Shuman H.A."/>
            <person name="Segal G."/>
        </authorList>
    </citation>
    <scope>NUCLEOTIDE SEQUENCE [LARGE SCALE GENOMIC DNA]</scope>
    <source>
        <strain evidence="2 4">SC-18-C9</strain>
    </source>
</reference>
<evidence type="ECO:0000313" key="5">
    <source>
        <dbReference type="Proteomes" id="UP000255110"/>
    </source>
</evidence>
<feature type="region of interest" description="Disordered" evidence="1">
    <location>
        <begin position="1"/>
        <end position="30"/>
    </location>
</feature>
<dbReference type="RefSeq" id="WP_058475781.1">
    <property type="nucleotide sequence ID" value="NZ_CAAAIO010000002.1"/>
</dbReference>
<evidence type="ECO:0000256" key="1">
    <source>
        <dbReference type="SAM" id="MobiDB-lite"/>
    </source>
</evidence>
<dbReference type="OrthoDB" id="5652795at2"/>
<accession>A0A378L941</accession>
<dbReference type="EMBL" id="UGOY01000001">
    <property type="protein sequence ID" value="STY23356.1"/>
    <property type="molecule type" value="Genomic_DNA"/>
</dbReference>
<gene>
    <name evidence="2" type="ORF">Lstg_0183</name>
    <name evidence="3" type="ORF">NCTC11991_01964</name>
</gene>